<protein>
    <recommendedName>
        <fullName evidence="1">Glycosyl transferase family 1 domain-containing protein</fullName>
    </recommendedName>
</protein>
<dbReference type="CDD" id="cd03801">
    <property type="entry name" value="GT4_PimA-like"/>
    <property type="match status" value="1"/>
</dbReference>
<dbReference type="InterPro" id="IPR050194">
    <property type="entry name" value="Glycosyltransferase_grp1"/>
</dbReference>
<evidence type="ECO:0000313" key="2">
    <source>
        <dbReference type="EMBL" id="GBF08527.1"/>
    </source>
</evidence>
<dbReference type="Proteomes" id="UP000291213">
    <property type="component" value="Unassembled WGS sequence"/>
</dbReference>
<evidence type="ECO:0000313" key="3">
    <source>
        <dbReference type="Proteomes" id="UP000291213"/>
    </source>
</evidence>
<dbReference type="EMBL" id="BDMD01000010">
    <property type="protein sequence ID" value="GBF08527.1"/>
    <property type="molecule type" value="Genomic_DNA"/>
</dbReference>
<dbReference type="Pfam" id="PF00534">
    <property type="entry name" value="Glycos_transf_1"/>
    <property type="match status" value="1"/>
</dbReference>
<dbReference type="Gene3D" id="3.40.50.2000">
    <property type="entry name" value="Glycogen Phosphorylase B"/>
    <property type="match status" value="2"/>
</dbReference>
<comment type="caution">
    <text evidence="2">The sequence shown here is derived from an EMBL/GenBank/DDBJ whole genome shotgun (WGS) entry which is preliminary data.</text>
</comment>
<dbReference type="PANTHER" id="PTHR45947:SF3">
    <property type="entry name" value="SULFOQUINOVOSYL TRANSFERASE SQD2"/>
    <property type="match status" value="1"/>
</dbReference>
<feature type="domain" description="Glycosyl transferase family 1" evidence="1">
    <location>
        <begin position="202"/>
        <end position="358"/>
    </location>
</feature>
<sequence length="399" mass="45956">MVVAIVVRWGSRIPHLLNYALMTLHSKVDKVFLVIPSRHAKHFMRYFNTFYEYLLDRVVIVPTPFNAVFNSIKWQRDDMPRPYIIAYPEVRCIEKIVQELLREGLKRDEIIFNTTEPFWLGTYVIARNFTSRGIGILTTSSFENVLSPPVKLVWGIVEREVLHQIHVAIAHTFTTKHFLLKLGLSEEKVKVVYPGIDVKLFIPKEHRDSEESITFLFAGRLDPEKGVKELIEAWRKMNVYSSFRLLLAGDGSLRNLVIELAKKHSNVQYLGFVSYKEIPKVYHLGDVFLYLSKPKYLYGMKIGEEQFGFSVVEAMASGLTVVATNTGALPEVIPSPPNYILSLEYLSPSRLSQKLIEIAKSVDRSVLYKNGVFNRVIVEEKHNIWKQSLRLASALVRKW</sequence>
<dbReference type="InterPro" id="IPR001296">
    <property type="entry name" value="Glyco_trans_1"/>
</dbReference>
<organism evidence="2 3">
    <name type="scientific">Aeropyrum pernix</name>
    <dbReference type="NCBI Taxonomy" id="56636"/>
    <lineage>
        <taxon>Archaea</taxon>
        <taxon>Thermoproteota</taxon>
        <taxon>Thermoprotei</taxon>
        <taxon>Desulfurococcales</taxon>
        <taxon>Desulfurococcaceae</taxon>
        <taxon>Aeropyrum</taxon>
    </lineage>
</organism>
<name>A0A401H7S0_AERPX</name>
<dbReference type="GO" id="GO:0016757">
    <property type="term" value="F:glycosyltransferase activity"/>
    <property type="evidence" value="ECO:0007669"/>
    <property type="project" value="InterPro"/>
</dbReference>
<accession>A0A401H7S0</accession>
<dbReference type="SUPFAM" id="SSF53756">
    <property type="entry name" value="UDP-Glycosyltransferase/glycogen phosphorylase"/>
    <property type="match status" value="1"/>
</dbReference>
<evidence type="ECO:0000259" key="1">
    <source>
        <dbReference type="Pfam" id="PF00534"/>
    </source>
</evidence>
<reference evidence="2 3" key="1">
    <citation type="submission" date="2017-02" db="EMBL/GenBank/DDBJ databases">
        <title>isolation and characterization of a novel temperate virus Aeropyrum globular virus 1 infecting hyperthermophilic archaeon Aeropyrum.</title>
        <authorList>
            <person name="Yumiya M."/>
            <person name="Yoshida T."/>
            <person name="Sako Y."/>
        </authorList>
    </citation>
    <scope>NUCLEOTIDE SEQUENCE [LARGE SCALE GENOMIC DNA]</scope>
    <source>
        <strain evidence="2 3">YK1-12-2013</strain>
    </source>
</reference>
<gene>
    <name evidence="2" type="ORF">apy_02520</name>
</gene>
<dbReference type="PANTHER" id="PTHR45947">
    <property type="entry name" value="SULFOQUINOVOSYL TRANSFERASE SQD2"/>
    <property type="match status" value="1"/>
</dbReference>
<dbReference type="AlphaFoldDB" id="A0A401H7S0"/>
<proteinExistence type="predicted"/>